<evidence type="ECO:0000256" key="1">
    <source>
        <dbReference type="SAM" id="Phobius"/>
    </source>
</evidence>
<keyword evidence="1" id="KW-0812">Transmembrane</keyword>
<protein>
    <submittedName>
        <fullName evidence="2">Uncharacterized protein</fullName>
    </submittedName>
</protein>
<dbReference type="EMBL" id="DTPI01000019">
    <property type="protein sequence ID" value="HGE66025.1"/>
    <property type="molecule type" value="Genomic_DNA"/>
</dbReference>
<keyword evidence="1" id="KW-1133">Transmembrane helix</keyword>
<feature type="transmembrane region" description="Helical" evidence="1">
    <location>
        <begin position="12"/>
        <end position="33"/>
    </location>
</feature>
<gene>
    <name evidence="2" type="ORF">ENX77_02695</name>
</gene>
<reference evidence="2" key="1">
    <citation type="journal article" date="2020" name="mSystems">
        <title>Genome- and Community-Level Interaction Insights into Carbon Utilization and Element Cycling Functions of Hydrothermarchaeota in Hydrothermal Sediment.</title>
        <authorList>
            <person name="Zhou Z."/>
            <person name="Liu Y."/>
            <person name="Xu W."/>
            <person name="Pan J."/>
            <person name="Luo Z.H."/>
            <person name="Li M."/>
        </authorList>
    </citation>
    <scope>NUCLEOTIDE SEQUENCE [LARGE SCALE GENOMIC DNA]</scope>
    <source>
        <strain evidence="2">SpSt-97</strain>
    </source>
</reference>
<accession>A0A7C3YPM0</accession>
<name>A0A7C3YPM0_9EURY</name>
<dbReference type="NCBIfam" id="TIGR04449">
    <property type="entry name" value="halocin_C8_dom"/>
    <property type="match status" value="1"/>
</dbReference>
<evidence type="ECO:0000313" key="2">
    <source>
        <dbReference type="EMBL" id="HGE66025.1"/>
    </source>
</evidence>
<proteinExistence type="predicted"/>
<keyword evidence="1" id="KW-0472">Membrane</keyword>
<dbReference type="InterPro" id="IPR031033">
    <property type="entry name" value="Halocin_C8_dom"/>
</dbReference>
<sequence>MLERLHLVIIPYPVGALTCLGICLTAYEFILAYEVCNMVAEEVCKRVNLC</sequence>
<comment type="caution">
    <text evidence="2">The sequence shown here is derived from an EMBL/GenBank/DDBJ whole genome shotgun (WGS) entry which is preliminary data.</text>
</comment>
<organism evidence="2">
    <name type="scientific">Geoglobus ahangari</name>
    <dbReference type="NCBI Taxonomy" id="113653"/>
    <lineage>
        <taxon>Archaea</taxon>
        <taxon>Methanobacteriati</taxon>
        <taxon>Methanobacteriota</taxon>
        <taxon>Archaeoglobi</taxon>
        <taxon>Archaeoglobales</taxon>
        <taxon>Archaeoglobaceae</taxon>
        <taxon>Geoglobus</taxon>
    </lineage>
</organism>
<dbReference type="AlphaFoldDB" id="A0A7C3YPM0"/>